<organism evidence="1 2">
    <name type="scientific">Imperialibacter roseus</name>
    <dbReference type="NCBI Taxonomy" id="1324217"/>
    <lineage>
        <taxon>Bacteria</taxon>
        <taxon>Pseudomonadati</taxon>
        <taxon>Bacteroidota</taxon>
        <taxon>Cytophagia</taxon>
        <taxon>Cytophagales</taxon>
        <taxon>Flammeovirgaceae</taxon>
        <taxon>Imperialibacter</taxon>
    </lineage>
</organism>
<gene>
    <name evidence="1" type="ORF">RT717_12960</name>
</gene>
<accession>A0ABZ0IYT2</accession>
<keyword evidence="2" id="KW-1185">Reference proteome</keyword>
<dbReference type="Proteomes" id="UP001302349">
    <property type="component" value="Chromosome"/>
</dbReference>
<evidence type="ECO:0000313" key="2">
    <source>
        <dbReference type="Proteomes" id="UP001302349"/>
    </source>
</evidence>
<proteinExistence type="predicted"/>
<name>A0ABZ0IYT2_9BACT</name>
<dbReference type="EMBL" id="CP136051">
    <property type="protein sequence ID" value="WOK09549.1"/>
    <property type="molecule type" value="Genomic_DNA"/>
</dbReference>
<sequence length="159" mass="18798">MSAYSISHIKKELQVLDPEQLRQVILRLGKYKVENKELLSYLLFKAHDEAIFIEEVKEGIDESLSTLNDSNLYWAKKTIRKALRFANKNIRYSGIKETEVEIRIYFCQQMKATGLPFQRSTTLDNLYIGQLKKIEKVLSTLHEDLQFDYQQQIEELRNH</sequence>
<reference evidence="1 2" key="1">
    <citation type="journal article" date="2023" name="Microbiol. Resour. Announc.">
        <title>Complete Genome Sequence of Imperialibacter roseus strain P4T.</title>
        <authorList>
            <person name="Tizabi D.R."/>
            <person name="Bachvaroff T."/>
            <person name="Hill R.T."/>
        </authorList>
    </citation>
    <scope>NUCLEOTIDE SEQUENCE [LARGE SCALE GENOMIC DNA]</scope>
    <source>
        <strain evidence="1 2">P4T</strain>
    </source>
</reference>
<protein>
    <submittedName>
        <fullName evidence="1">Uncharacterized protein</fullName>
    </submittedName>
</protein>
<evidence type="ECO:0000313" key="1">
    <source>
        <dbReference type="EMBL" id="WOK09549.1"/>
    </source>
</evidence>
<dbReference type="RefSeq" id="WP_317492164.1">
    <property type="nucleotide sequence ID" value="NZ_CP136051.1"/>
</dbReference>